<protein>
    <submittedName>
        <fullName evidence="2">UspA domain-containing protein</fullName>
    </submittedName>
</protein>
<dbReference type="Gene3D" id="3.40.50.12370">
    <property type="match status" value="1"/>
</dbReference>
<evidence type="ECO:0000259" key="1">
    <source>
        <dbReference type="Pfam" id="PF00582"/>
    </source>
</evidence>
<sequence length="202" mass="21837">MTSGRQLFCCRPLRSKIDFRSSSSCKCQLADGRSRWQIAAMVSKRLSREAGHRRKFLAVIDETPECGRAVAYAARRAKNTGGSLILLFVIDDSDFQQILGVGEIMRAEAQDRAQAALEKFAATVRTDQGIEPEISIREGETAAELISLIEEDQDIAILVLAAGSGKEGPGPLVQSLASRSQFPIPVTVIPAGMSDDDIDAVT</sequence>
<evidence type="ECO:0000313" key="3">
    <source>
        <dbReference type="Proteomes" id="UP000004386"/>
    </source>
</evidence>
<dbReference type="HOGENOM" id="CLU_117163_0_0_5"/>
<dbReference type="SUPFAM" id="SSF52402">
    <property type="entry name" value="Adenine nucleotide alpha hydrolases-like"/>
    <property type="match status" value="1"/>
</dbReference>
<gene>
    <name evidence="2" type="ORF">OINT_1000156</name>
</gene>
<dbReference type="EMBL" id="ACQA01000001">
    <property type="protein sequence ID" value="EEQ94826.1"/>
    <property type="molecule type" value="Genomic_DNA"/>
</dbReference>
<dbReference type="CDD" id="cd00293">
    <property type="entry name" value="USP-like"/>
    <property type="match status" value="1"/>
</dbReference>
<name>C4WGV8_9HYPH</name>
<dbReference type="Pfam" id="PF00582">
    <property type="entry name" value="Usp"/>
    <property type="match status" value="1"/>
</dbReference>
<proteinExistence type="predicted"/>
<dbReference type="Proteomes" id="UP000004386">
    <property type="component" value="Unassembled WGS sequence"/>
</dbReference>
<organism evidence="2 3">
    <name type="scientific">Brucella intermedia LMG 3301</name>
    <dbReference type="NCBI Taxonomy" id="641118"/>
    <lineage>
        <taxon>Bacteria</taxon>
        <taxon>Pseudomonadati</taxon>
        <taxon>Pseudomonadota</taxon>
        <taxon>Alphaproteobacteria</taxon>
        <taxon>Hyphomicrobiales</taxon>
        <taxon>Brucellaceae</taxon>
        <taxon>Brucella/Ochrobactrum group</taxon>
        <taxon>Brucella</taxon>
    </lineage>
</organism>
<reference evidence="2 3" key="1">
    <citation type="submission" date="2009-05" db="EMBL/GenBank/DDBJ databases">
        <authorList>
            <person name="Setubal J.C."/>
            <person name="Boyle S."/>
            <person name="Crasta O.R."/>
            <person name="Gillespie J.J."/>
            <person name="Kenyon R.W."/>
            <person name="Lu J."/>
            <person name="Mane S."/>
            <person name="Nagrani S."/>
            <person name="Shallom J.M."/>
            <person name="Shallom S."/>
            <person name="Shukla M."/>
            <person name="Snyder E.E."/>
            <person name="Sobral B.W."/>
            <person name="Wattam A.R."/>
            <person name="Will R."/>
            <person name="Williams K."/>
            <person name="Yoo H."/>
            <person name="Munk C."/>
            <person name="Tapia R."/>
            <person name="Green L."/>
            <person name="Rogers Y."/>
            <person name="Detter J.C."/>
            <person name="Bruce D."/>
            <person name="Brettin T.S."/>
            <person name="Tsolis R."/>
        </authorList>
    </citation>
    <scope>NUCLEOTIDE SEQUENCE [LARGE SCALE GENOMIC DNA]</scope>
    <source>
        <strain evidence="2 3">LMG 3301</strain>
    </source>
</reference>
<evidence type="ECO:0000313" key="2">
    <source>
        <dbReference type="EMBL" id="EEQ94826.1"/>
    </source>
</evidence>
<dbReference type="AlphaFoldDB" id="C4WGV8"/>
<feature type="domain" description="UspA" evidence="1">
    <location>
        <begin position="53"/>
        <end position="178"/>
    </location>
</feature>
<comment type="caution">
    <text evidence="2">The sequence shown here is derived from an EMBL/GenBank/DDBJ whole genome shotgun (WGS) entry which is preliminary data.</text>
</comment>
<dbReference type="InterPro" id="IPR006016">
    <property type="entry name" value="UspA"/>
</dbReference>
<accession>C4WGV8</accession>